<evidence type="ECO:0000313" key="3">
    <source>
        <dbReference type="Proteomes" id="UP000516117"/>
    </source>
</evidence>
<dbReference type="NCBIfam" id="TIGR03815">
    <property type="entry name" value="CpaE_hom_Actino"/>
    <property type="match status" value="1"/>
</dbReference>
<evidence type="ECO:0000259" key="1">
    <source>
        <dbReference type="Pfam" id="PF01656"/>
    </source>
</evidence>
<proteinExistence type="predicted"/>
<feature type="domain" description="CobQ/CobB/MinD/ParA nucleotide binding" evidence="1">
    <location>
        <begin position="119"/>
        <end position="157"/>
    </location>
</feature>
<dbReference type="GO" id="GO:0016887">
    <property type="term" value="F:ATP hydrolysis activity"/>
    <property type="evidence" value="ECO:0007669"/>
    <property type="project" value="TreeGrafter"/>
</dbReference>
<sequence>MEADTQPHALLCARDPRVIEAVEVSAAALAVDLVVVHDAEAAAEAWPRAALRLVGADVAARWAGLPGSGGHVTGTDAVELARCSARLGVPVVPLPDEAGRLAALLTAVAGADRGDATVVAVAAGSGGLGASTLVAGLVLAAARRGRRAAAVDLDPAGGGLDLVVGAEAVPGYRWSDLAKARGELGEIWESLPRVGGAAFLAVSREAPGAPPQAAVDAVLGALRRVCDLVVIDAGSTPLDGERHLLLVGSDVRSIAAAQMRADSVPRAPVGAILRTGRGRGIPPAMAARSLGLGLVGVLRDDRTLPRLAELGLPPSGLGSRRFSRDVTRIEAALHG</sequence>
<protein>
    <recommendedName>
        <fullName evidence="1">CobQ/CobB/MinD/ParA nucleotide binding domain-containing protein</fullName>
    </recommendedName>
</protein>
<keyword evidence="3" id="KW-1185">Reference proteome</keyword>
<dbReference type="RefSeq" id="WP_187721024.1">
    <property type="nucleotide sequence ID" value="NZ_BAABBL010000017.1"/>
</dbReference>
<dbReference type="AlphaFoldDB" id="A0A7H0H5T8"/>
<dbReference type="GO" id="GO:0051782">
    <property type="term" value="P:negative regulation of cell division"/>
    <property type="evidence" value="ECO:0007669"/>
    <property type="project" value="TreeGrafter"/>
</dbReference>
<reference evidence="2 3" key="1">
    <citation type="submission" date="2020-08" db="EMBL/GenBank/DDBJ databases">
        <title>Genome sequence of Tessaracoccus defluvii JCM 17540T.</title>
        <authorList>
            <person name="Hyun D.-W."/>
            <person name="Bae J.-W."/>
        </authorList>
    </citation>
    <scope>NUCLEOTIDE SEQUENCE [LARGE SCALE GENOMIC DNA]</scope>
    <source>
        <strain evidence="2 3">JCM 17540</strain>
    </source>
</reference>
<organism evidence="2 3">
    <name type="scientific">Tessaracoccus defluvii</name>
    <dbReference type="NCBI Taxonomy" id="1285901"/>
    <lineage>
        <taxon>Bacteria</taxon>
        <taxon>Bacillati</taxon>
        <taxon>Actinomycetota</taxon>
        <taxon>Actinomycetes</taxon>
        <taxon>Propionibacteriales</taxon>
        <taxon>Propionibacteriaceae</taxon>
        <taxon>Tessaracoccus</taxon>
    </lineage>
</organism>
<dbReference type="InterPro" id="IPR027417">
    <property type="entry name" value="P-loop_NTPase"/>
</dbReference>
<dbReference type="PANTHER" id="PTHR43384:SF11">
    <property type="entry name" value="SEPTUM SITE DETERMINING PROTEIN"/>
    <property type="match status" value="1"/>
</dbReference>
<dbReference type="Proteomes" id="UP000516117">
    <property type="component" value="Chromosome"/>
</dbReference>
<dbReference type="GO" id="GO:0005524">
    <property type="term" value="F:ATP binding"/>
    <property type="evidence" value="ECO:0007669"/>
    <property type="project" value="TreeGrafter"/>
</dbReference>
<dbReference type="GO" id="GO:0009898">
    <property type="term" value="C:cytoplasmic side of plasma membrane"/>
    <property type="evidence" value="ECO:0007669"/>
    <property type="project" value="TreeGrafter"/>
</dbReference>
<dbReference type="EMBL" id="CP060789">
    <property type="protein sequence ID" value="QNP55904.1"/>
    <property type="molecule type" value="Genomic_DNA"/>
</dbReference>
<dbReference type="SUPFAM" id="SSF52540">
    <property type="entry name" value="P-loop containing nucleoside triphosphate hydrolases"/>
    <property type="match status" value="1"/>
</dbReference>
<dbReference type="InterPro" id="IPR022521">
    <property type="entry name" value="Rv3660c"/>
</dbReference>
<gene>
    <name evidence="2" type="ORF">H9L22_17700</name>
</gene>
<dbReference type="InterPro" id="IPR002586">
    <property type="entry name" value="CobQ/CobB/MinD/ParA_Nub-bd_dom"/>
</dbReference>
<accession>A0A7H0H5T8</accession>
<dbReference type="Gene3D" id="3.40.50.300">
    <property type="entry name" value="P-loop containing nucleotide triphosphate hydrolases"/>
    <property type="match status" value="1"/>
</dbReference>
<dbReference type="InterPro" id="IPR050625">
    <property type="entry name" value="ParA/MinD_ATPase"/>
</dbReference>
<dbReference type="GO" id="GO:0005829">
    <property type="term" value="C:cytosol"/>
    <property type="evidence" value="ECO:0007669"/>
    <property type="project" value="TreeGrafter"/>
</dbReference>
<dbReference type="Pfam" id="PF01656">
    <property type="entry name" value="CbiA"/>
    <property type="match status" value="1"/>
</dbReference>
<name>A0A7H0H5T8_9ACTN</name>
<dbReference type="PANTHER" id="PTHR43384">
    <property type="entry name" value="SEPTUM SITE-DETERMINING PROTEIN MIND HOMOLOG, CHLOROPLASTIC-RELATED"/>
    <property type="match status" value="1"/>
</dbReference>
<dbReference type="KEGG" id="tdf:H9L22_17700"/>
<evidence type="ECO:0000313" key="2">
    <source>
        <dbReference type="EMBL" id="QNP55904.1"/>
    </source>
</evidence>